<evidence type="ECO:0000256" key="2">
    <source>
        <dbReference type="ARBA" id="ARBA00010663"/>
    </source>
</evidence>
<proteinExistence type="inferred from homology"/>
<dbReference type="SUPFAM" id="SSF81321">
    <property type="entry name" value="Family A G protein-coupled receptor-like"/>
    <property type="match status" value="1"/>
</dbReference>
<evidence type="ECO:0000256" key="11">
    <source>
        <dbReference type="RuleBase" id="RU364061"/>
    </source>
</evidence>
<feature type="transmembrane region" description="Helical" evidence="11">
    <location>
        <begin position="39"/>
        <end position="57"/>
    </location>
</feature>
<dbReference type="PANTHER" id="PTHR24062">
    <property type="entry name" value="VOMERONASAL TYPE-1 RECEPTOR"/>
    <property type="match status" value="1"/>
</dbReference>
<dbReference type="Pfam" id="PF03402">
    <property type="entry name" value="V1R"/>
    <property type="match status" value="1"/>
</dbReference>
<evidence type="ECO:0000256" key="1">
    <source>
        <dbReference type="ARBA" id="ARBA00004651"/>
    </source>
</evidence>
<comment type="similarity">
    <text evidence="2 11">Belongs to the G-protein coupled receptor 1 family.</text>
</comment>
<comment type="subcellular location">
    <subcellularLocation>
        <location evidence="1 11">Cell membrane</location>
        <topology evidence="1 11">Multi-pass membrane protein</topology>
    </subcellularLocation>
</comment>
<dbReference type="InParanoid" id="A0A1S3G2S9"/>
<evidence type="ECO:0000256" key="6">
    <source>
        <dbReference type="ARBA" id="ARBA00022989"/>
    </source>
</evidence>
<evidence type="ECO:0000256" key="9">
    <source>
        <dbReference type="ARBA" id="ARBA00023170"/>
    </source>
</evidence>
<evidence type="ECO:0000256" key="7">
    <source>
        <dbReference type="ARBA" id="ARBA00023040"/>
    </source>
</evidence>
<organism evidence="12 13">
    <name type="scientific">Dipodomys ordii</name>
    <name type="common">Ord's kangaroo rat</name>
    <dbReference type="NCBI Taxonomy" id="10020"/>
    <lineage>
        <taxon>Eukaryota</taxon>
        <taxon>Metazoa</taxon>
        <taxon>Chordata</taxon>
        <taxon>Craniata</taxon>
        <taxon>Vertebrata</taxon>
        <taxon>Euteleostomi</taxon>
        <taxon>Mammalia</taxon>
        <taxon>Eutheria</taxon>
        <taxon>Euarchontoglires</taxon>
        <taxon>Glires</taxon>
        <taxon>Rodentia</taxon>
        <taxon>Castorimorpha</taxon>
        <taxon>Heteromyidae</taxon>
        <taxon>Dipodomyinae</taxon>
        <taxon>Dipodomys</taxon>
    </lineage>
</organism>
<dbReference type="FunCoup" id="A0A1S3G2S9">
    <property type="interactions" value="403"/>
</dbReference>
<feature type="transmembrane region" description="Helical" evidence="11">
    <location>
        <begin position="139"/>
        <end position="161"/>
    </location>
</feature>
<evidence type="ECO:0000313" key="13">
    <source>
        <dbReference type="RefSeq" id="XP_012883113.1"/>
    </source>
</evidence>
<evidence type="ECO:0000256" key="10">
    <source>
        <dbReference type="ARBA" id="ARBA00023224"/>
    </source>
</evidence>
<accession>A0A1S3G2S9</accession>
<dbReference type="OrthoDB" id="9606139at2759"/>
<keyword evidence="7 11" id="KW-0297">G-protein coupled receptor</keyword>
<dbReference type="GO" id="GO:0019236">
    <property type="term" value="P:response to pheromone"/>
    <property type="evidence" value="ECO:0007669"/>
    <property type="project" value="UniProtKB-KW"/>
</dbReference>
<protein>
    <recommendedName>
        <fullName evidence="11">Vomeronasal type-1 receptor</fullName>
    </recommendedName>
</protein>
<dbReference type="GO" id="GO:0005886">
    <property type="term" value="C:plasma membrane"/>
    <property type="evidence" value="ECO:0007669"/>
    <property type="project" value="UniProtKB-SubCell"/>
</dbReference>
<dbReference type="GO" id="GO:0016503">
    <property type="term" value="F:pheromone receptor activity"/>
    <property type="evidence" value="ECO:0007669"/>
    <property type="project" value="InterPro"/>
</dbReference>
<feature type="transmembrane region" description="Helical" evidence="11">
    <location>
        <begin position="87"/>
        <end position="106"/>
    </location>
</feature>
<evidence type="ECO:0000256" key="3">
    <source>
        <dbReference type="ARBA" id="ARBA00022475"/>
    </source>
</evidence>
<dbReference type="InterPro" id="IPR004072">
    <property type="entry name" value="Vmron_rcpt_1"/>
</dbReference>
<keyword evidence="8 11" id="KW-0472">Membrane</keyword>
<gene>
    <name evidence="13" type="primary">LOC105994247</name>
</gene>
<dbReference type="RefSeq" id="XP_012883113.1">
    <property type="nucleotide sequence ID" value="XM_013027659.1"/>
</dbReference>
<evidence type="ECO:0000256" key="8">
    <source>
        <dbReference type="ARBA" id="ARBA00023136"/>
    </source>
</evidence>
<name>A0A1S3G2S9_DIPOR</name>
<dbReference type="Proteomes" id="UP000081671">
    <property type="component" value="Unplaced"/>
</dbReference>
<evidence type="ECO:0000256" key="4">
    <source>
        <dbReference type="ARBA" id="ARBA00022507"/>
    </source>
</evidence>
<dbReference type="AlphaFoldDB" id="A0A1S3G2S9"/>
<keyword evidence="6 11" id="KW-1133">Transmembrane helix</keyword>
<sequence>MGIAFLTQTAAGILGNSCLLCFYTYTQFTGQKVRPIDPILIHLVFATNFVVLSRGIAQTMAGFGCKYFLDDAACKVILYFYRVARGVSLISTCLLSGFLILVNVYVPLTVIVPKYKQIVTVYMRYRYCSLGPSVPFAMLLRVFLCVALIIPPCNTPIMCFFKYRGREMAIQLHTYWINVLFKHKQSVQHIHSHITSGRLDHEARAMNTILALVSRFISFYCLSAIFTICVGLNMKPDLWLLDMSVFLDACFSLLSPFVLISTDTRLTQVFYSCTE</sequence>
<dbReference type="KEGG" id="dord:105994247"/>
<keyword evidence="12" id="KW-1185">Reference proteome</keyword>
<evidence type="ECO:0000256" key="5">
    <source>
        <dbReference type="ARBA" id="ARBA00022692"/>
    </source>
</evidence>
<keyword evidence="5 11" id="KW-0812">Transmembrane</keyword>
<keyword evidence="9 11" id="KW-0675">Receptor</keyword>
<feature type="transmembrane region" description="Helical" evidence="11">
    <location>
        <begin position="208"/>
        <end position="233"/>
    </location>
</feature>
<dbReference type="GeneID" id="105994247"/>
<evidence type="ECO:0000313" key="12">
    <source>
        <dbReference type="Proteomes" id="UP000081671"/>
    </source>
</evidence>
<keyword evidence="10 11" id="KW-0807">Transducer</keyword>
<reference evidence="13" key="1">
    <citation type="submission" date="2025-08" db="UniProtKB">
        <authorList>
            <consortium name="RefSeq"/>
        </authorList>
    </citation>
    <scope>IDENTIFICATION</scope>
    <source>
        <tissue evidence="13">Kidney</tissue>
    </source>
</reference>
<keyword evidence="4 11" id="KW-0589">Pheromone response</keyword>
<feature type="transmembrane region" description="Helical" evidence="11">
    <location>
        <begin position="239"/>
        <end position="260"/>
    </location>
</feature>
<keyword evidence="3 11" id="KW-1003">Cell membrane</keyword>